<organism evidence="4 5">
    <name type="scientific">Rhipicephalus sanguineus</name>
    <name type="common">Brown dog tick</name>
    <name type="synonym">Ixodes sanguineus</name>
    <dbReference type="NCBI Taxonomy" id="34632"/>
    <lineage>
        <taxon>Eukaryota</taxon>
        <taxon>Metazoa</taxon>
        <taxon>Ecdysozoa</taxon>
        <taxon>Arthropoda</taxon>
        <taxon>Chelicerata</taxon>
        <taxon>Arachnida</taxon>
        <taxon>Acari</taxon>
        <taxon>Parasitiformes</taxon>
        <taxon>Ixodida</taxon>
        <taxon>Ixodoidea</taxon>
        <taxon>Ixodidae</taxon>
        <taxon>Rhipicephalinae</taxon>
        <taxon>Rhipicephalus</taxon>
        <taxon>Rhipicephalus</taxon>
    </lineage>
</organism>
<protein>
    <recommendedName>
        <fullName evidence="3">CCHC-type domain-containing protein</fullName>
    </recommendedName>
</protein>
<feature type="compositionally biased region" description="Polar residues" evidence="2">
    <location>
        <begin position="552"/>
        <end position="563"/>
    </location>
</feature>
<dbReference type="PROSITE" id="PS50158">
    <property type="entry name" value="ZF_CCHC"/>
    <property type="match status" value="1"/>
</dbReference>
<feature type="region of interest" description="Disordered" evidence="2">
    <location>
        <begin position="482"/>
        <end position="568"/>
    </location>
</feature>
<proteinExistence type="predicted"/>
<dbReference type="InterPro" id="IPR001878">
    <property type="entry name" value="Znf_CCHC"/>
</dbReference>
<dbReference type="Proteomes" id="UP000821837">
    <property type="component" value="Chromosome 3"/>
</dbReference>
<accession>A0A9D4T194</accession>
<feature type="compositionally biased region" description="Polar residues" evidence="2">
    <location>
        <begin position="193"/>
        <end position="204"/>
    </location>
</feature>
<feature type="compositionally biased region" description="Basic and acidic residues" evidence="2">
    <location>
        <begin position="116"/>
        <end position="132"/>
    </location>
</feature>
<feature type="region of interest" description="Disordered" evidence="2">
    <location>
        <begin position="193"/>
        <end position="235"/>
    </location>
</feature>
<keyword evidence="1" id="KW-0862">Zinc</keyword>
<gene>
    <name evidence="4" type="ORF">HPB52_018401</name>
</gene>
<evidence type="ECO:0000313" key="5">
    <source>
        <dbReference type="Proteomes" id="UP000821837"/>
    </source>
</evidence>
<dbReference type="VEuPathDB" id="VectorBase:RSAN_028130"/>
<feature type="compositionally biased region" description="Polar residues" evidence="2">
    <location>
        <begin position="501"/>
        <end position="523"/>
    </location>
</feature>
<comment type="caution">
    <text evidence="4">The sequence shown here is derived from an EMBL/GenBank/DDBJ whole genome shotgun (WGS) entry which is preliminary data.</text>
</comment>
<dbReference type="AlphaFoldDB" id="A0A9D4T194"/>
<evidence type="ECO:0000259" key="3">
    <source>
        <dbReference type="PROSITE" id="PS50158"/>
    </source>
</evidence>
<reference evidence="4" key="1">
    <citation type="journal article" date="2020" name="Cell">
        <title>Large-Scale Comparative Analyses of Tick Genomes Elucidate Their Genetic Diversity and Vector Capacities.</title>
        <authorList>
            <consortium name="Tick Genome and Microbiome Consortium (TIGMIC)"/>
            <person name="Jia N."/>
            <person name="Wang J."/>
            <person name="Shi W."/>
            <person name="Du L."/>
            <person name="Sun Y."/>
            <person name="Zhan W."/>
            <person name="Jiang J.F."/>
            <person name="Wang Q."/>
            <person name="Zhang B."/>
            <person name="Ji P."/>
            <person name="Bell-Sakyi L."/>
            <person name="Cui X.M."/>
            <person name="Yuan T.T."/>
            <person name="Jiang B.G."/>
            <person name="Yang W.F."/>
            <person name="Lam T.T."/>
            <person name="Chang Q.C."/>
            <person name="Ding S.J."/>
            <person name="Wang X.J."/>
            <person name="Zhu J.G."/>
            <person name="Ruan X.D."/>
            <person name="Zhao L."/>
            <person name="Wei J.T."/>
            <person name="Ye R.Z."/>
            <person name="Que T.C."/>
            <person name="Du C.H."/>
            <person name="Zhou Y.H."/>
            <person name="Cheng J.X."/>
            <person name="Dai P.F."/>
            <person name="Guo W.B."/>
            <person name="Han X.H."/>
            <person name="Huang E.J."/>
            <person name="Li L.F."/>
            <person name="Wei W."/>
            <person name="Gao Y.C."/>
            <person name="Liu J.Z."/>
            <person name="Shao H.Z."/>
            <person name="Wang X."/>
            <person name="Wang C.C."/>
            <person name="Yang T.C."/>
            <person name="Huo Q.B."/>
            <person name="Li W."/>
            <person name="Chen H.Y."/>
            <person name="Chen S.E."/>
            <person name="Zhou L.G."/>
            <person name="Ni X.B."/>
            <person name="Tian J.H."/>
            <person name="Sheng Y."/>
            <person name="Liu T."/>
            <person name="Pan Y.S."/>
            <person name="Xia L.Y."/>
            <person name="Li J."/>
            <person name="Zhao F."/>
            <person name="Cao W.C."/>
        </authorList>
    </citation>
    <scope>NUCLEOTIDE SEQUENCE</scope>
    <source>
        <strain evidence="4">Rsan-2018</strain>
    </source>
</reference>
<reference evidence="4" key="2">
    <citation type="submission" date="2021-09" db="EMBL/GenBank/DDBJ databases">
        <authorList>
            <person name="Jia N."/>
            <person name="Wang J."/>
            <person name="Shi W."/>
            <person name="Du L."/>
            <person name="Sun Y."/>
            <person name="Zhan W."/>
            <person name="Jiang J."/>
            <person name="Wang Q."/>
            <person name="Zhang B."/>
            <person name="Ji P."/>
            <person name="Sakyi L.B."/>
            <person name="Cui X."/>
            <person name="Yuan T."/>
            <person name="Jiang B."/>
            <person name="Yang W."/>
            <person name="Lam T.T.-Y."/>
            <person name="Chang Q."/>
            <person name="Ding S."/>
            <person name="Wang X."/>
            <person name="Zhu J."/>
            <person name="Ruan X."/>
            <person name="Zhao L."/>
            <person name="Wei J."/>
            <person name="Que T."/>
            <person name="Du C."/>
            <person name="Cheng J."/>
            <person name="Dai P."/>
            <person name="Han X."/>
            <person name="Huang E."/>
            <person name="Gao Y."/>
            <person name="Liu J."/>
            <person name="Shao H."/>
            <person name="Ye R."/>
            <person name="Li L."/>
            <person name="Wei W."/>
            <person name="Wang X."/>
            <person name="Wang C."/>
            <person name="Huo Q."/>
            <person name="Li W."/>
            <person name="Guo W."/>
            <person name="Chen H."/>
            <person name="Chen S."/>
            <person name="Zhou L."/>
            <person name="Zhou L."/>
            <person name="Ni X."/>
            <person name="Tian J."/>
            <person name="Zhou Y."/>
            <person name="Sheng Y."/>
            <person name="Liu T."/>
            <person name="Pan Y."/>
            <person name="Xia L."/>
            <person name="Li J."/>
            <person name="Zhao F."/>
            <person name="Cao W."/>
        </authorList>
    </citation>
    <scope>NUCLEOTIDE SEQUENCE</scope>
    <source>
        <strain evidence="4">Rsan-2018</strain>
        <tissue evidence="4">Larvae</tissue>
    </source>
</reference>
<name>A0A9D4T194_RHISA</name>
<feature type="region of interest" description="Disordered" evidence="2">
    <location>
        <begin position="88"/>
        <end position="148"/>
    </location>
</feature>
<dbReference type="EMBL" id="JABSTV010001249">
    <property type="protein sequence ID" value="KAH7962866.1"/>
    <property type="molecule type" value="Genomic_DNA"/>
</dbReference>
<feature type="domain" description="CCHC-type" evidence="3">
    <location>
        <begin position="415"/>
        <end position="428"/>
    </location>
</feature>
<keyword evidence="1" id="KW-0863">Zinc-finger</keyword>
<evidence type="ECO:0000313" key="4">
    <source>
        <dbReference type="EMBL" id="KAH7962866.1"/>
    </source>
</evidence>
<keyword evidence="5" id="KW-1185">Reference proteome</keyword>
<feature type="compositionally biased region" description="Basic and acidic residues" evidence="2">
    <location>
        <begin position="205"/>
        <end position="224"/>
    </location>
</feature>
<evidence type="ECO:0000256" key="1">
    <source>
        <dbReference type="PROSITE-ProRule" id="PRU00047"/>
    </source>
</evidence>
<evidence type="ECO:0000256" key="2">
    <source>
        <dbReference type="SAM" id="MobiDB-lite"/>
    </source>
</evidence>
<dbReference type="GO" id="GO:0008270">
    <property type="term" value="F:zinc ion binding"/>
    <property type="evidence" value="ECO:0007669"/>
    <property type="project" value="UniProtKB-KW"/>
</dbReference>
<sequence length="629" mass="68896">MGGDAAPGGTLSQSSTILINPSSSIRLSRHFLPPGLWRGRRTREIPHGWEPAGSYPDGGATVRLDESNRRALNCNHIGAIVWRGNLGHRTQTRRTQGVPRGQRPAVSYPDKGAAVRRGEQSHRAQNGNDRRGPRGWSPTRRLDYPGACKGRDGLGVTVLRRKCSDRLAKRVGQKQQRGGPLSPALHDALMASTASNQASGQQSHSVDHKEDEQARKRLREDDAQSKASTEDNEEMDQAAFTVVSYKKKRAAGVPVIFKPTQPNRSFWKVNPNLLASAVVTTAQEKVLSHRLNKDGSLMVTMSSLPAANRLLAVTDLAGIAVEARVPYSYSATYGRIQDVPVEYSDDDLKEYLSEQGVISAKRQVAYIPNEDGVVTETRRRSVILEFSKDAPLPSRVSFGFCSYPVTEYIGSATQCFRCQRHGHIAKYCNGPIRCKICAGAHTHKECTSRSQPRCANCRADHAASYGGCPKKKAATLARTMEQFQGKARKGREPPPNPDVIFTSTNQKQQEQQIQRSDTTSKKSFASVVKGNQKRPSSAKSEEKSSSDPDASQQQMSPKSQQNRKSQEKLLGGSTIQDISSMLIPMMFAAIKALLCANPSLKDIPEVQAVLAFEPLVTTSPTAQRRGSSE</sequence>
<keyword evidence="1" id="KW-0479">Metal-binding</keyword>
<dbReference type="GO" id="GO:0003676">
    <property type="term" value="F:nucleic acid binding"/>
    <property type="evidence" value="ECO:0007669"/>
    <property type="project" value="InterPro"/>
</dbReference>